<dbReference type="InterPro" id="IPR027417">
    <property type="entry name" value="P-loop_NTPase"/>
</dbReference>
<dbReference type="InterPro" id="IPR001806">
    <property type="entry name" value="Small_GTPase"/>
</dbReference>
<dbReference type="RefSeq" id="XP_020432072.1">
    <property type="nucleotide sequence ID" value="XM_020577624.1"/>
</dbReference>
<dbReference type="SMART" id="SM00175">
    <property type="entry name" value="RAB"/>
    <property type="match status" value="1"/>
</dbReference>
<keyword evidence="6" id="KW-0472">Membrane</keyword>
<keyword evidence="5" id="KW-0342">GTP-binding</keyword>
<dbReference type="InterPro" id="IPR006297">
    <property type="entry name" value="EF-4"/>
</dbReference>
<dbReference type="GO" id="GO:0005739">
    <property type="term" value="C:mitochondrion"/>
    <property type="evidence" value="ECO:0007669"/>
    <property type="project" value="TreeGrafter"/>
</dbReference>
<dbReference type="Pfam" id="PF00009">
    <property type="entry name" value="GTP_EFTU"/>
    <property type="match status" value="1"/>
</dbReference>
<reference evidence="8 9" key="1">
    <citation type="journal article" date="2011" name="Genome Res.">
        <title>Phylogeny-wide analysis of social amoeba genomes highlights ancient origins for complex intercellular communication.</title>
        <authorList>
            <person name="Heidel A.J."/>
            <person name="Lawal H.M."/>
            <person name="Felder M."/>
            <person name="Schilde C."/>
            <person name="Helps N.R."/>
            <person name="Tunggal B."/>
            <person name="Rivero F."/>
            <person name="John U."/>
            <person name="Schleicher M."/>
            <person name="Eichinger L."/>
            <person name="Platzer M."/>
            <person name="Noegel A.A."/>
            <person name="Schaap P."/>
            <person name="Gloeckner G."/>
        </authorList>
    </citation>
    <scope>NUCLEOTIDE SEQUENCE [LARGE SCALE GENOMIC DNA]</scope>
    <source>
        <strain evidence="9">ATCC 26659 / Pp 5 / PN500</strain>
    </source>
</reference>
<dbReference type="Proteomes" id="UP000001396">
    <property type="component" value="Unassembled WGS sequence"/>
</dbReference>
<dbReference type="GeneID" id="31362254"/>
<dbReference type="PANTHER" id="PTHR43512:SF7">
    <property type="entry name" value="TRANSLATION FACTOR GUF1, MITOCHONDRIAL"/>
    <property type="match status" value="1"/>
</dbReference>
<evidence type="ECO:0000256" key="6">
    <source>
        <dbReference type="ARBA" id="ARBA00023136"/>
    </source>
</evidence>
<dbReference type="GO" id="GO:0045727">
    <property type="term" value="P:positive regulation of translation"/>
    <property type="evidence" value="ECO:0007669"/>
    <property type="project" value="TreeGrafter"/>
</dbReference>
<sequence>MAEPEMFKLLLIGDSSVGKTSLLLRFADGTFQETSVSMTAVDNKVHNVTIDGKTIALQIWDTAGQERFRTITSSFYRGAHGVVVVYDMTDQASFNNVKLWMQEIHRYAFAGVSRVLVGNKFDLDDRKVVSTTMVKEYADSLGIPFLEASAKTGFNVEQIFLTIANEIYKLPTGLSKGTGGERLSLNTNQKKKCCNLCEMFGLLKHCANLGRSASSSNSSINHISLINQSQALKVLSRSINRYYSTEKDKEKVDVAEYTVDKVRNFSIIAHIDHGKTTLSTKLLSLTGTLPKNIYGSGEDSLDQSKQIKHDNRREQYLDKLQVEKERGITVKAQSCSMIYRNREDGKRYLLNLIDTPGHVDFNYEGDTKAPFKALLFDSWFDRFRGVICLINVVDGSIKKGDVIQSAASGQTYEVLDLGVMHPEQESTGELRTGQVGYITPGMKTTQEARVGDTFFKKETPVEALPGFKPAKQMVFAGVYPIDNLDYVPLKEIF</sequence>
<gene>
    <name evidence="8" type="primary">rabG1</name>
    <name evidence="8" type="ORF">PPL_06773</name>
</gene>
<comment type="similarity">
    <text evidence="2">Belongs to the small GTPase superfamily. Rab family.</text>
</comment>
<evidence type="ECO:0000256" key="5">
    <source>
        <dbReference type="ARBA" id="ARBA00023134"/>
    </source>
</evidence>
<keyword evidence="9" id="KW-1185">Reference proteome</keyword>
<dbReference type="GO" id="GO:0097177">
    <property type="term" value="F:mitochondrial ribosome binding"/>
    <property type="evidence" value="ECO:0007669"/>
    <property type="project" value="TreeGrafter"/>
</dbReference>
<dbReference type="GO" id="GO:0005525">
    <property type="term" value="F:GTP binding"/>
    <property type="evidence" value="ECO:0007669"/>
    <property type="project" value="UniProtKB-KW"/>
</dbReference>
<evidence type="ECO:0000256" key="3">
    <source>
        <dbReference type="ARBA" id="ARBA00022741"/>
    </source>
</evidence>
<dbReference type="SMART" id="SM00173">
    <property type="entry name" value="RAS"/>
    <property type="match status" value="1"/>
</dbReference>
<keyword evidence="3" id="KW-0547">Nucleotide-binding</keyword>
<dbReference type="InterPro" id="IPR009000">
    <property type="entry name" value="Transl_B-barrel_sf"/>
</dbReference>
<dbReference type="Pfam" id="PF00071">
    <property type="entry name" value="Ras"/>
    <property type="match status" value="1"/>
</dbReference>
<comment type="caution">
    <text evidence="8">The sequence shown here is derived from an EMBL/GenBank/DDBJ whole genome shotgun (WGS) entry which is preliminary data.</text>
</comment>
<evidence type="ECO:0000256" key="1">
    <source>
        <dbReference type="ARBA" id="ARBA00005454"/>
    </source>
</evidence>
<dbReference type="STRING" id="670386.D3BFN8"/>
<dbReference type="SUPFAM" id="SSF52540">
    <property type="entry name" value="P-loop containing nucleoside triphosphate hydrolases"/>
    <property type="match status" value="2"/>
</dbReference>
<dbReference type="PROSITE" id="PS00301">
    <property type="entry name" value="G_TR_1"/>
    <property type="match status" value="1"/>
</dbReference>
<dbReference type="GO" id="GO:0003924">
    <property type="term" value="F:GTPase activity"/>
    <property type="evidence" value="ECO:0007669"/>
    <property type="project" value="InterPro"/>
</dbReference>
<dbReference type="PRINTS" id="PR00449">
    <property type="entry name" value="RASTRNSFRMNG"/>
</dbReference>
<proteinExistence type="inferred from homology"/>
<dbReference type="PROSITE" id="PS51420">
    <property type="entry name" value="RHO"/>
    <property type="match status" value="1"/>
</dbReference>
<dbReference type="Pfam" id="PF03144">
    <property type="entry name" value="GTP_EFTU_D2"/>
    <property type="match status" value="1"/>
</dbReference>
<keyword evidence="4" id="KW-0378">Hydrolase</keyword>
<dbReference type="InterPro" id="IPR031157">
    <property type="entry name" value="G_TR_CS"/>
</dbReference>
<dbReference type="PROSITE" id="PS51722">
    <property type="entry name" value="G_TR_2"/>
    <property type="match status" value="1"/>
</dbReference>
<dbReference type="PROSITE" id="PS51421">
    <property type="entry name" value="RAS"/>
    <property type="match status" value="1"/>
</dbReference>
<dbReference type="InterPro" id="IPR004161">
    <property type="entry name" value="EFTu-like_2"/>
</dbReference>
<comment type="similarity">
    <text evidence="1">Belongs to the TRAFAC class translation factor GTPase superfamily. Classic translation factor GTPase family. LepA subfamily.</text>
</comment>
<dbReference type="InterPro" id="IPR005225">
    <property type="entry name" value="Small_GTP-bd"/>
</dbReference>
<accession>D3BFN8</accession>
<dbReference type="InterPro" id="IPR000795">
    <property type="entry name" value="T_Tr_GTP-bd_dom"/>
</dbReference>
<evidence type="ECO:0000256" key="2">
    <source>
        <dbReference type="ARBA" id="ARBA00006270"/>
    </source>
</evidence>
<evidence type="ECO:0000313" key="9">
    <source>
        <dbReference type="Proteomes" id="UP000001396"/>
    </source>
</evidence>
<dbReference type="NCBIfam" id="TIGR00231">
    <property type="entry name" value="small_GTP"/>
    <property type="match status" value="1"/>
</dbReference>
<dbReference type="InParanoid" id="D3BFN8"/>
<name>D3BFN8_HETP5</name>
<dbReference type="SMART" id="SM00174">
    <property type="entry name" value="RHO"/>
    <property type="match status" value="1"/>
</dbReference>
<dbReference type="SUPFAM" id="SSF50447">
    <property type="entry name" value="Translation proteins"/>
    <property type="match status" value="1"/>
</dbReference>
<dbReference type="PROSITE" id="PS51419">
    <property type="entry name" value="RAB"/>
    <property type="match status" value="1"/>
</dbReference>
<dbReference type="FunCoup" id="D3BFN8">
    <property type="interactions" value="511"/>
</dbReference>
<protein>
    <submittedName>
        <fullName evidence="8">Rab GTPase</fullName>
    </submittedName>
</protein>
<dbReference type="AlphaFoldDB" id="D3BFN8"/>
<dbReference type="FunFam" id="3.40.50.300:FF:001447">
    <property type="entry name" value="Ras-related protein Rab-1B"/>
    <property type="match status" value="1"/>
</dbReference>
<evidence type="ECO:0000256" key="4">
    <source>
        <dbReference type="ARBA" id="ARBA00022801"/>
    </source>
</evidence>
<dbReference type="Gene3D" id="2.40.30.10">
    <property type="entry name" value="Translation factors"/>
    <property type="match status" value="1"/>
</dbReference>
<dbReference type="SMART" id="SM00176">
    <property type="entry name" value="RAN"/>
    <property type="match status" value="1"/>
</dbReference>
<dbReference type="EMBL" id="ADBJ01000031">
    <property type="protein sequence ID" value="EFA79952.1"/>
    <property type="molecule type" value="Genomic_DNA"/>
</dbReference>
<dbReference type="CDD" id="cd03699">
    <property type="entry name" value="EF4_II"/>
    <property type="match status" value="1"/>
</dbReference>
<feature type="domain" description="Tr-type G" evidence="7">
    <location>
        <begin position="260"/>
        <end position="364"/>
    </location>
</feature>
<organism evidence="8 9">
    <name type="scientific">Heterostelium pallidum (strain ATCC 26659 / Pp 5 / PN500)</name>
    <name type="common">Cellular slime mold</name>
    <name type="synonym">Polysphondylium pallidum</name>
    <dbReference type="NCBI Taxonomy" id="670386"/>
    <lineage>
        <taxon>Eukaryota</taxon>
        <taxon>Amoebozoa</taxon>
        <taxon>Evosea</taxon>
        <taxon>Eumycetozoa</taxon>
        <taxon>Dictyostelia</taxon>
        <taxon>Acytosteliales</taxon>
        <taxon>Acytosteliaceae</taxon>
        <taxon>Heterostelium</taxon>
    </lineage>
</organism>
<dbReference type="PANTHER" id="PTHR43512">
    <property type="entry name" value="TRANSLATION FACTOR GUF1-RELATED"/>
    <property type="match status" value="1"/>
</dbReference>
<dbReference type="Gene3D" id="3.40.50.300">
    <property type="entry name" value="P-loop containing nucleotide triphosphate hydrolases"/>
    <property type="match status" value="3"/>
</dbReference>
<evidence type="ECO:0000313" key="8">
    <source>
        <dbReference type="EMBL" id="EFA79952.1"/>
    </source>
</evidence>
<dbReference type="FunFam" id="2.40.30.10:FF:000015">
    <property type="entry name" value="Translation factor GUF1, mitochondrial"/>
    <property type="match status" value="1"/>
</dbReference>
<evidence type="ECO:0000259" key="7">
    <source>
        <dbReference type="PROSITE" id="PS51722"/>
    </source>
</evidence>